<evidence type="ECO:0000313" key="2">
    <source>
        <dbReference type="Proteomes" id="UP000193498"/>
    </source>
</evidence>
<dbReference type="EMBL" id="MCFE01000299">
    <property type="protein sequence ID" value="ORX91946.1"/>
    <property type="molecule type" value="Genomic_DNA"/>
</dbReference>
<accession>A0A1Y1Y2K3</accession>
<organism evidence="1 2">
    <name type="scientific">Basidiobolus meristosporus CBS 931.73</name>
    <dbReference type="NCBI Taxonomy" id="1314790"/>
    <lineage>
        <taxon>Eukaryota</taxon>
        <taxon>Fungi</taxon>
        <taxon>Fungi incertae sedis</taxon>
        <taxon>Zoopagomycota</taxon>
        <taxon>Entomophthoromycotina</taxon>
        <taxon>Basidiobolomycetes</taxon>
        <taxon>Basidiobolales</taxon>
        <taxon>Basidiobolaceae</taxon>
        <taxon>Basidiobolus</taxon>
    </lineage>
</organism>
<dbReference type="OrthoDB" id="3562932at2759"/>
<evidence type="ECO:0000313" key="1">
    <source>
        <dbReference type="EMBL" id="ORX91946.1"/>
    </source>
</evidence>
<dbReference type="STRING" id="1314790.A0A1Y1Y2K3"/>
<sequence>MTKGFLGEDEHVIKVAIGKASPNRKIPPVLAFVTQKGKDKTKHYLYHVVEFKADLTAEEKKKRLVSRGQTPYPVQQVSVGYSSKKVDDPNFGVLIVVTAIKDRDNMRNYLYTRDTSVASAKPVEMPFPANTQKVIATSVGHLFDNEKIGKNREAMLYTLYEFNNGTRSLEVTSIPDTGYNHTIECLEGQIDSFGLSPSFHQNEDQSGSTLYIADEKNVWAYNTNITQFDAVESEDRETIETDRVGFYLEGGKKEEVREIRGTVNPKTLHREVWILYRTGQLDYVREYVKGSVPDTEYFRNRGWSVPITLYKGIRQFGCLQNQNGLTEFVTFDLDNQLVYHTRDPKTSLWSKEVICGEDNETNREVTSYAIRVAVTPAELSDLETMKYLREEAKLQVRSSEVTMVRLNSIPYYVSETEVAEVALNAQNAVTITVEVNEVAAPILSIDMPGVFANAYQISPAKMIQNKLGTLTEAELEKATIKGKNGEKQALIPEDKRKNIPAAAAALKQLGEISTKLKKKPKARMMRTAAAFDPEISLLSNTNPIEGVNLESIEEVNLVSDENTGVEELPQGSTTDALYDVSAEAMNITSSTYSLMSARMAPASPDWDSDYHSFFENELDVDSFEEGDEWELNVVDSDHVTFNKPEPAPMMNLNVEDAGIQARSLCLSSEASAPAVQYSVGSFISNIFHEIGDFFRALGEGIVQIAKVVVRKIGDFICLVVNEAFTLVLKFVEQVFTVVNWVMKKVLGIDLSDVLAWLGELFGWEDIKNTQKVLKKMVHLGMDGAVDGIQRFQSVANEFLDTTQEEINKFLGNKVESDKFSNRIGQDGQVNNSPQSNWALDILNTLLSGLGSVIDDDDKQMQKLKDFMAKQVNKVQDIFSSIIEEVAKALSGQSSFEDVLKKLAGKFANFMIDGIKSGLNLILEVAVIAIEAMRKALDAEIKLPILGPLCKTLLGMELTILNIVTLVPAIALTFTFKLFAGGCPFNKELTQKIENATSLADFASVLGGKNVDSNIRTAAFPASEVSLASVSSTGDDESQPFIAYSTAAPYTPINISTNNPSKEGGSLAPEIHGIRACFGIDGWVTMVVGVIDVLTGHKNMPLVIVGAPEKTIPTMTAALTAISFTAGVATSLLRETSPLGQTMAWYQALFIPIPFCGKAGELSATLFGIGDMVMSLASIVKGIVEGEAAADTAVFAVDAAGSICLSSVQIAAAIPRNVHVAAGCTGIKARIGLVE</sequence>
<dbReference type="AlphaFoldDB" id="A0A1Y1Y2K3"/>
<comment type="caution">
    <text evidence="1">The sequence shown here is derived from an EMBL/GenBank/DDBJ whole genome shotgun (WGS) entry which is preliminary data.</text>
</comment>
<protein>
    <submittedName>
        <fullName evidence="1">Uncharacterized protein</fullName>
    </submittedName>
</protein>
<dbReference type="InParanoid" id="A0A1Y1Y2K3"/>
<gene>
    <name evidence="1" type="ORF">K493DRAFT_409047</name>
</gene>
<proteinExistence type="predicted"/>
<name>A0A1Y1Y2K3_9FUNG</name>
<reference evidence="1 2" key="1">
    <citation type="submission" date="2016-07" db="EMBL/GenBank/DDBJ databases">
        <title>Pervasive Adenine N6-methylation of Active Genes in Fungi.</title>
        <authorList>
            <consortium name="DOE Joint Genome Institute"/>
            <person name="Mondo S.J."/>
            <person name="Dannebaum R.O."/>
            <person name="Kuo R.C."/>
            <person name="Labutti K."/>
            <person name="Haridas S."/>
            <person name="Kuo A."/>
            <person name="Salamov A."/>
            <person name="Ahrendt S.R."/>
            <person name="Lipzen A."/>
            <person name="Sullivan W."/>
            <person name="Andreopoulos W.B."/>
            <person name="Clum A."/>
            <person name="Lindquist E."/>
            <person name="Daum C."/>
            <person name="Ramamoorthy G.K."/>
            <person name="Gryganskyi A."/>
            <person name="Culley D."/>
            <person name="Magnuson J.K."/>
            <person name="James T.Y."/>
            <person name="O'Malley M.A."/>
            <person name="Stajich J.E."/>
            <person name="Spatafora J.W."/>
            <person name="Visel A."/>
            <person name="Grigoriev I.V."/>
        </authorList>
    </citation>
    <scope>NUCLEOTIDE SEQUENCE [LARGE SCALE GENOMIC DNA]</scope>
    <source>
        <strain evidence="1 2">CBS 931.73</strain>
    </source>
</reference>
<keyword evidence="2" id="KW-1185">Reference proteome</keyword>
<dbReference type="Proteomes" id="UP000193498">
    <property type="component" value="Unassembled WGS sequence"/>
</dbReference>